<sequence>MKKLLPKHTLVALGVSLGIAASCTPSLAYSQDSALEHITVQAQKTSQNLQEVPVAVTALSGDDLIETVVKDVFDLQNYVPAFGAFQNQSVTNSGFSIRGIGTSSQNFGFESSVGLYVDGVYRSRQNALINDLVDIAAIEVLRGPQGTLFGKNTAAGAMTLTSVAPSHTDTDGFVEVLAGNDSLLRVSAGASFSLVDDILAMRISGFKTDGDGYITDATSGQSLNNKNRSAIKAQWLYTPTKSVSVRIIADYGELNERCCGALTWQNNFQANDIPGKFGTDALLSQPTFNATIYSNDDFFDFTTSLSQPPISKMEDKGVSGQIEVALNEQWSLVGITAYRAFDSIDIVDTDFSDADLLTATNDAKQQSFSQELRLHYKSDKIRGLVGAYYFSQNLDLTFNTTTQSAFDSFFSIAGAELLPLANAIDGLSAATGGLIAPSGVAAPSNTVFMHTANQEQDSVAFFAQADWLLSDTITLTTGMRFTDEKKSIAGRYTEQGPGIDGLSGAPESRPNIGAAVTALNDIGVALNTGTAISPTSLNALAPFQQAGWGYFFLGSSAVLPRPDLNEAIDDSQLTGTIKLAYQANKNQLIYASLASGYKAGGTNTDRILPSLDATFEAEKARSAEIGLKQDWPDYGVRVNVAAHYSTIEDFQATTFTGTGFNLQNAGDIHVKGLELETTWLMSANTELQLIASRTLANFDTFKQGTCWVAYSWHTGIDDPGRASPADPYCARDGDRVGFEPQNSLSIMLNHHFLVASYDATISADYQYTGEVYLDDSNDPYKQSGSYEIINARLSLQLEEWDTEIIVWARNLLDEEYIARSGFDVPVQEGKLMAYPGAPRSYGISVRNRF</sequence>
<accession>F5Z4A1</accession>
<evidence type="ECO:0000256" key="2">
    <source>
        <dbReference type="ARBA" id="ARBA00022448"/>
    </source>
</evidence>
<dbReference type="OrthoDB" id="127311at2"/>
<evidence type="ECO:0000256" key="13">
    <source>
        <dbReference type="SAM" id="SignalP"/>
    </source>
</evidence>
<feature type="chain" id="PRO_5003330215" evidence="13">
    <location>
        <begin position="29"/>
        <end position="849"/>
    </location>
</feature>
<evidence type="ECO:0000259" key="15">
    <source>
        <dbReference type="Pfam" id="PF07715"/>
    </source>
</evidence>
<keyword evidence="7" id="KW-0406">Ion transport</keyword>
<dbReference type="SUPFAM" id="SSF56935">
    <property type="entry name" value="Porins"/>
    <property type="match status" value="1"/>
</dbReference>
<dbReference type="Pfam" id="PF00593">
    <property type="entry name" value="TonB_dep_Rec_b-barrel"/>
    <property type="match status" value="1"/>
</dbReference>
<evidence type="ECO:0000313" key="17">
    <source>
        <dbReference type="Proteomes" id="UP000000683"/>
    </source>
</evidence>
<keyword evidence="9 11" id="KW-0472">Membrane</keyword>
<keyword evidence="5 11" id="KW-0812">Transmembrane</keyword>
<keyword evidence="10 11" id="KW-0998">Cell outer membrane</keyword>
<dbReference type="eggNOG" id="COG1629">
    <property type="taxonomic scope" value="Bacteria"/>
</dbReference>
<gene>
    <name evidence="16" type="ordered locus">ambt_06530</name>
</gene>
<keyword evidence="4" id="KW-0410">Iron transport</keyword>
<keyword evidence="16" id="KW-0675">Receptor</keyword>
<evidence type="ECO:0000256" key="5">
    <source>
        <dbReference type="ARBA" id="ARBA00022692"/>
    </source>
</evidence>
<evidence type="ECO:0000256" key="11">
    <source>
        <dbReference type="PROSITE-ProRule" id="PRU01360"/>
    </source>
</evidence>
<comment type="subcellular location">
    <subcellularLocation>
        <location evidence="1 11">Cell outer membrane</location>
        <topology evidence="1 11">Multi-pass membrane protein</topology>
    </subcellularLocation>
</comment>
<feature type="domain" description="TonB-dependent receptor-like beta-barrel" evidence="14">
    <location>
        <begin position="279"/>
        <end position="810"/>
    </location>
</feature>
<dbReference type="Pfam" id="PF07715">
    <property type="entry name" value="Plug"/>
    <property type="match status" value="1"/>
</dbReference>
<dbReference type="EMBL" id="CP002339">
    <property type="protein sequence ID" value="AEF02841.1"/>
    <property type="molecule type" value="Genomic_DNA"/>
</dbReference>
<keyword evidence="2 11" id="KW-0813">Transport</keyword>
<dbReference type="PANTHER" id="PTHR32552">
    <property type="entry name" value="FERRICHROME IRON RECEPTOR-RELATED"/>
    <property type="match status" value="1"/>
</dbReference>
<dbReference type="InterPro" id="IPR036942">
    <property type="entry name" value="Beta-barrel_TonB_sf"/>
</dbReference>
<dbReference type="Gene3D" id="2.40.170.20">
    <property type="entry name" value="TonB-dependent receptor, beta-barrel domain"/>
    <property type="match status" value="2"/>
</dbReference>
<dbReference type="PROSITE" id="PS52016">
    <property type="entry name" value="TONB_DEPENDENT_REC_3"/>
    <property type="match status" value="1"/>
</dbReference>
<proteinExistence type="inferred from homology"/>
<evidence type="ECO:0000256" key="12">
    <source>
        <dbReference type="RuleBase" id="RU003357"/>
    </source>
</evidence>
<dbReference type="RefSeq" id="WP_013783781.1">
    <property type="nucleotide sequence ID" value="NC_015554.1"/>
</dbReference>
<evidence type="ECO:0000256" key="9">
    <source>
        <dbReference type="ARBA" id="ARBA00023136"/>
    </source>
</evidence>
<feature type="domain" description="TonB-dependent receptor plug" evidence="15">
    <location>
        <begin position="49"/>
        <end position="157"/>
    </location>
</feature>
<comment type="similarity">
    <text evidence="11 12">Belongs to the TonB-dependent receptor family.</text>
</comment>
<keyword evidence="6" id="KW-0408">Iron</keyword>
<dbReference type="HOGENOM" id="CLU_008287_15_0_6"/>
<evidence type="ECO:0000259" key="14">
    <source>
        <dbReference type="Pfam" id="PF00593"/>
    </source>
</evidence>
<dbReference type="KEGG" id="alt:ambt_06530"/>
<keyword evidence="17" id="KW-1185">Reference proteome</keyword>
<dbReference type="PROSITE" id="PS51257">
    <property type="entry name" value="PROKAR_LIPOPROTEIN"/>
    <property type="match status" value="1"/>
</dbReference>
<evidence type="ECO:0000256" key="10">
    <source>
        <dbReference type="ARBA" id="ARBA00023237"/>
    </source>
</evidence>
<dbReference type="InterPro" id="IPR000531">
    <property type="entry name" value="Beta-barrel_TonB"/>
</dbReference>
<dbReference type="AlphaFoldDB" id="F5Z4A1"/>
<protein>
    <submittedName>
        <fullName evidence="16">TonB-dependent receptor</fullName>
    </submittedName>
</protein>
<dbReference type="PANTHER" id="PTHR32552:SF81">
    <property type="entry name" value="TONB-DEPENDENT OUTER MEMBRANE RECEPTOR"/>
    <property type="match status" value="1"/>
</dbReference>
<evidence type="ECO:0000256" key="3">
    <source>
        <dbReference type="ARBA" id="ARBA00022452"/>
    </source>
</evidence>
<evidence type="ECO:0000256" key="6">
    <source>
        <dbReference type="ARBA" id="ARBA00023004"/>
    </source>
</evidence>
<keyword evidence="13" id="KW-0732">Signal</keyword>
<dbReference type="Proteomes" id="UP000000683">
    <property type="component" value="Chromosome"/>
</dbReference>
<dbReference type="eggNOG" id="COG4773">
    <property type="taxonomic scope" value="Bacteria"/>
</dbReference>
<keyword evidence="8 12" id="KW-0798">TonB box</keyword>
<evidence type="ECO:0000256" key="1">
    <source>
        <dbReference type="ARBA" id="ARBA00004571"/>
    </source>
</evidence>
<keyword evidence="3 11" id="KW-1134">Transmembrane beta strand</keyword>
<dbReference type="GO" id="GO:0006826">
    <property type="term" value="P:iron ion transport"/>
    <property type="evidence" value="ECO:0007669"/>
    <property type="project" value="UniProtKB-KW"/>
</dbReference>
<evidence type="ECO:0000256" key="4">
    <source>
        <dbReference type="ARBA" id="ARBA00022496"/>
    </source>
</evidence>
<evidence type="ECO:0000256" key="8">
    <source>
        <dbReference type="ARBA" id="ARBA00023077"/>
    </source>
</evidence>
<dbReference type="GO" id="GO:0009279">
    <property type="term" value="C:cell outer membrane"/>
    <property type="evidence" value="ECO:0007669"/>
    <property type="project" value="UniProtKB-SubCell"/>
</dbReference>
<reference evidence="16 17" key="1">
    <citation type="journal article" date="2011" name="J. Bacteriol.">
        <title>Complete genome sequence of the polycyclic aromatic hydrocarbon-degrading bacterium Alteromonas sp. strain SN2.</title>
        <authorList>
            <person name="Jin H.M."/>
            <person name="Jeong H."/>
            <person name="Moon E.J."/>
            <person name="Math R.K."/>
            <person name="Lee K."/>
            <person name="Kim H.J."/>
            <person name="Jeon C.O."/>
            <person name="Oh T.K."/>
            <person name="Kim J.F."/>
        </authorList>
    </citation>
    <scope>NUCLEOTIDE SEQUENCE [LARGE SCALE GENOMIC DNA]</scope>
    <source>
        <strain evidence="17">JCM 17741 / KACC 18427 / KCTC 11700BP / SN2</strain>
    </source>
</reference>
<organism evidence="16 17">
    <name type="scientific">Alteromonas naphthalenivorans</name>
    <dbReference type="NCBI Taxonomy" id="715451"/>
    <lineage>
        <taxon>Bacteria</taxon>
        <taxon>Pseudomonadati</taxon>
        <taxon>Pseudomonadota</taxon>
        <taxon>Gammaproteobacteria</taxon>
        <taxon>Alteromonadales</taxon>
        <taxon>Alteromonadaceae</taxon>
        <taxon>Alteromonas/Salinimonas group</taxon>
        <taxon>Alteromonas</taxon>
    </lineage>
</organism>
<name>F5Z4A1_ALTNA</name>
<dbReference type="InterPro" id="IPR039426">
    <property type="entry name" value="TonB-dep_rcpt-like"/>
</dbReference>
<feature type="signal peptide" evidence="13">
    <location>
        <begin position="1"/>
        <end position="28"/>
    </location>
</feature>
<dbReference type="InterPro" id="IPR012910">
    <property type="entry name" value="Plug_dom"/>
</dbReference>
<evidence type="ECO:0000313" key="16">
    <source>
        <dbReference type="EMBL" id="AEF02841.1"/>
    </source>
</evidence>
<evidence type="ECO:0000256" key="7">
    <source>
        <dbReference type="ARBA" id="ARBA00023065"/>
    </source>
</evidence>